<reference evidence="1" key="1">
    <citation type="submission" date="2021-02" db="EMBL/GenBank/DDBJ databases">
        <authorList>
            <person name="Nowell W R."/>
        </authorList>
    </citation>
    <scope>NUCLEOTIDE SEQUENCE</scope>
</reference>
<dbReference type="Proteomes" id="UP000663829">
    <property type="component" value="Unassembled WGS sequence"/>
</dbReference>
<evidence type="ECO:0000313" key="3">
    <source>
        <dbReference type="Proteomes" id="UP000663829"/>
    </source>
</evidence>
<organism evidence="1 3">
    <name type="scientific">Didymodactylos carnosus</name>
    <dbReference type="NCBI Taxonomy" id="1234261"/>
    <lineage>
        <taxon>Eukaryota</taxon>
        <taxon>Metazoa</taxon>
        <taxon>Spiralia</taxon>
        <taxon>Gnathifera</taxon>
        <taxon>Rotifera</taxon>
        <taxon>Eurotatoria</taxon>
        <taxon>Bdelloidea</taxon>
        <taxon>Philodinida</taxon>
        <taxon>Philodinidae</taxon>
        <taxon>Didymodactylos</taxon>
    </lineage>
</organism>
<keyword evidence="3" id="KW-1185">Reference proteome</keyword>
<comment type="caution">
    <text evidence="1">The sequence shown here is derived from an EMBL/GenBank/DDBJ whole genome shotgun (WGS) entry which is preliminary data.</text>
</comment>
<dbReference type="EMBL" id="CAJOBC010002887">
    <property type="protein sequence ID" value="CAF3756574.1"/>
    <property type="molecule type" value="Genomic_DNA"/>
</dbReference>
<accession>A0A814FJC2</accession>
<evidence type="ECO:0000313" key="1">
    <source>
        <dbReference type="EMBL" id="CAF0984252.1"/>
    </source>
</evidence>
<dbReference type="EMBL" id="CAJNOQ010002887">
    <property type="protein sequence ID" value="CAF0984252.1"/>
    <property type="molecule type" value="Genomic_DNA"/>
</dbReference>
<proteinExistence type="predicted"/>
<protein>
    <submittedName>
        <fullName evidence="1">Uncharacterized protein</fullName>
    </submittedName>
</protein>
<dbReference type="Proteomes" id="UP000681722">
    <property type="component" value="Unassembled WGS sequence"/>
</dbReference>
<evidence type="ECO:0000313" key="2">
    <source>
        <dbReference type="EMBL" id="CAF3756574.1"/>
    </source>
</evidence>
<dbReference type="AlphaFoldDB" id="A0A814FJC2"/>
<gene>
    <name evidence="1" type="ORF">GPM918_LOCUS12914</name>
    <name evidence="2" type="ORF">SRO942_LOCUS12914</name>
</gene>
<name>A0A814FJC2_9BILA</name>
<sequence>MASVSKTNMNVKYKENMLDLVKTLIEYMELEHISLTVELNNTLPVYLWNKMDHICFIINQKFNTNYKAQELSFVLSLLQNPLLAKLNSNTDVQETLENYSSNPNNILLNGRCNKYNYIHLTPFQDKFRRRICKLKDICIKTDEFESIPVGCSHTPAFISQFCYEHQPAETQQIPPSVALPRVRSKQTSRELVDEKIDLTRNVSDNDSDAQMDINADGEMFDTDVGIGVRLRWECYGESIELMILL</sequence>